<dbReference type="InterPro" id="IPR052551">
    <property type="entry name" value="UV-DNA_repair_photolyase"/>
</dbReference>
<reference evidence="1 2" key="1">
    <citation type="journal article" date="2014" name="Int. J. Syst. Evol. Microbiol.">
        <title>Complete genome sequence of Corynebacterium casei LMG S-19264T (=DSM 44701T), isolated from a smear-ripened cheese.</title>
        <authorList>
            <consortium name="US DOE Joint Genome Institute (JGI-PGF)"/>
            <person name="Walter F."/>
            <person name="Albersmeier A."/>
            <person name="Kalinowski J."/>
            <person name="Ruckert C."/>
        </authorList>
    </citation>
    <scope>NUCLEOTIDE SEQUENCE [LARGE SCALE GENOMIC DNA]</scope>
    <source>
        <strain evidence="1 2">CGMCC 1.12976</strain>
    </source>
</reference>
<dbReference type="EMBL" id="BMGP01000005">
    <property type="protein sequence ID" value="GGF34246.1"/>
    <property type="molecule type" value="Genomic_DNA"/>
</dbReference>
<dbReference type="Proteomes" id="UP000598775">
    <property type="component" value="Unassembled WGS sequence"/>
</dbReference>
<protein>
    <submittedName>
        <fullName evidence="1">Deoxyribodipyrimidine photo-lyase</fullName>
    </submittedName>
</protein>
<dbReference type="Gene3D" id="3.40.50.620">
    <property type="entry name" value="HUPs"/>
    <property type="match status" value="1"/>
</dbReference>
<gene>
    <name evidence="1" type="ORF">GCM10011399_29280</name>
</gene>
<evidence type="ECO:0000313" key="2">
    <source>
        <dbReference type="Proteomes" id="UP000598775"/>
    </source>
</evidence>
<evidence type="ECO:0000313" key="1">
    <source>
        <dbReference type="EMBL" id="GGF34246.1"/>
    </source>
</evidence>
<dbReference type="InterPro" id="IPR014729">
    <property type="entry name" value="Rossmann-like_a/b/a_fold"/>
</dbReference>
<organism evidence="1 2">
    <name type="scientific">Subtercola lobariae</name>
    <dbReference type="NCBI Taxonomy" id="1588641"/>
    <lineage>
        <taxon>Bacteria</taxon>
        <taxon>Bacillati</taxon>
        <taxon>Actinomycetota</taxon>
        <taxon>Actinomycetes</taxon>
        <taxon>Micrococcales</taxon>
        <taxon>Microbacteriaceae</taxon>
        <taxon>Subtercola</taxon>
    </lineage>
</organism>
<sequence>MGHRVKGVTSDTRHGWLTTMTRTRWIFAGQLGSQFDDGGRMLLVEARSVFGRRPMHRAKAHLILSALRHRVAELGDRVEFHQVDHYGEVVNGRTDLEVIDPTSYSARRFVRKLGAEVLPSRGFVTSEADFARWAGARPGKRLLLEDFYRSVRQRTGILMQGDTPVGGKWNFDAKNRHAPPKGAVTLGLPDPWWPTEDHIDAEVREDLDRWQADGLVQLVGADAPRRFAVTEAEANRALDDFIGSRLNDFGPFEDATLTGDWSMAHSLLSAPLNLGLLNPLEVAERVAAEYDAGRAPLASVEGFVRQIIGWRDYVWHLYWHLGEQYPRTNNYLQATNPLPRAFLELDSAAVEANCLSQSIEGLNARGWAHHIQRLMILGNWSLQRGYDPAALSDWFTDMFIDGTPWVMAANVIGMSQHADGGIVATKPYVAGGAYLNSMTDYCGGCRFNPKVRLGDDACPFTAGYWAFLDRNERLLASNFRLKMPYASLRRLPDRDAIAMQERVRDRF</sequence>
<dbReference type="Gene3D" id="1.10.10.1710">
    <property type="entry name" value="Deoxyribodipyrimidine photolyase-related"/>
    <property type="match status" value="1"/>
</dbReference>
<dbReference type="Gene3D" id="1.10.579.10">
    <property type="entry name" value="DNA Cyclobutane Dipyrimidine Photolyase, subunit A, domain 3"/>
    <property type="match status" value="1"/>
</dbReference>
<dbReference type="Gene3D" id="1.25.40.80">
    <property type="match status" value="1"/>
</dbReference>
<proteinExistence type="predicted"/>
<dbReference type="PANTHER" id="PTHR38657">
    <property type="entry name" value="SLR1343 PROTEIN"/>
    <property type="match status" value="1"/>
</dbReference>
<dbReference type="PANTHER" id="PTHR38657:SF1">
    <property type="entry name" value="SLR1343 PROTEIN"/>
    <property type="match status" value="1"/>
</dbReference>
<keyword evidence="2" id="KW-1185">Reference proteome</keyword>
<dbReference type="InterPro" id="IPR007357">
    <property type="entry name" value="PhrB-like"/>
</dbReference>
<dbReference type="InterPro" id="IPR036134">
    <property type="entry name" value="Crypto/Photolyase_FAD-like_sf"/>
</dbReference>
<dbReference type="SUPFAM" id="SSF48173">
    <property type="entry name" value="Cryptochrome/photolyase FAD-binding domain"/>
    <property type="match status" value="1"/>
</dbReference>
<dbReference type="AlphaFoldDB" id="A0A917BAB4"/>
<accession>A0A917BAB4</accession>
<comment type="caution">
    <text evidence="1">The sequence shown here is derived from an EMBL/GenBank/DDBJ whole genome shotgun (WGS) entry which is preliminary data.</text>
</comment>
<dbReference type="Pfam" id="PF04244">
    <property type="entry name" value="DPRP"/>
    <property type="match status" value="1"/>
</dbReference>
<name>A0A917BAB4_9MICO</name>